<accession>F8FH75</accession>
<sequence>MSNGKTVLERVSNFVRESGFELTVVEIQDDRGMATYDYSKSLIELNSVAFEKEAEKKGLSIDEVIILVVSHELGHALDQDLVKDSEEITAVFQIIQDTGFTDKLMNRILELTLKAEKSAWEIGGQFVPEHLKSIYNKMNESNLKASETFTIRRVMKFLSLLETEQKLKNELRALNGEAL</sequence>
<proteinExistence type="predicted"/>
<dbReference type="Proteomes" id="UP000006620">
    <property type="component" value="Chromosome"/>
</dbReference>
<gene>
    <name evidence="1" type="ordered locus">KNP414_01210</name>
</gene>
<evidence type="ECO:0000313" key="1">
    <source>
        <dbReference type="EMBL" id="AEI39777.1"/>
    </source>
</evidence>
<organism evidence="1 2">
    <name type="scientific">Paenibacillus mucilaginosus (strain KNP414)</name>
    <dbReference type="NCBI Taxonomy" id="1036673"/>
    <lineage>
        <taxon>Bacteria</taxon>
        <taxon>Bacillati</taxon>
        <taxon>Bacillota</taxon>
        <taxon>Bacilli</taxon>
        <taxon>Bacillales</taxon>
        <taxon>Paenibacillaceae</taxon>
        <taxon>Paenibacillus</taxon>
    </lineage>
</organism>
<dbReference type="KEGG" id="pms:KNP414_01210"/>
<evidence type="ECO:0000313" key="2">
    <source>
        <dbReference type="Proteomes" id="UP000006620"/>
    </source>
</evidence>
<dbReference type="RefSeq" id="WP_013914939.1">
    <property type="nucleotide sequence ID" value="NC_015690.1"/>
</dbReference>
<reference evidence="2" key="1">
    <citation type="submission" date="2011-06" db="EMBL/GenBank/DDBJ databases">
        <title>Complete genome sequence of Paenibacillus mucilaginosus KNP414.</title>
        <authorList>
            <person name="Wang J."/>
            <person name="Hu S."/>
            <person name="Hu X."/>
            <person name="Zhang B."/>
            <person name="Dong D."/>
            <person name="Zhang S."/>
            <person name="Zhao K."/>
            <person name="Wu D."/>
        </authorList>
    </citation>
    <scope>NUCLEOTIDE SEQUENCE [LARGE SCALE GENOMIC DNA]</scope>
    <source>
        <strain evidence="2">KNP414</strain>
    </source>
</reference>
<dbReference type="HOGENOM" id="CLU_1623990_0_0_9"/>
<dbReference type="AlphaFoldDB" id="F8FH75"/>
<dbReference type="EMBL" id="CP002869">
    <property type="protein sequence ID" value="AEI39777.1"/>
    <property type="molecule type" value="Genomic_DNA"/>
</dbReference>
<name>F8FH75_PAEMK</name>
<reference evidence="1 2" key="2">
    <citation type="journal article" date="2013" name="Genome Announc.">
        <title>Genome Sequence of Growth-Improving Paenibacillus mucilaginosus Strain KNP414.</title>
        <authorList>
            <person name="Lu J.J."/>
            <person name="Wang J.F."/>
            <person name="Hu X.F."/>
        </authorList>
    </citation>
    <scope>NUCLEOTIDE SEQUENCE [LARGE SCALE GENOMIC DNA]</scope>
    <source>
        <strain evidence="1 2">KNP414</strain>
    </source>
</reference>
<protein>
    <submittedName>
        <fullName evidence="1">Uncharacterized protein</fullName>
    </submittedName>
</protein>